<comment type="caution">
    <text evidence="2">The sequence shown here is derived from an EMBL/GenBank/DDBJ whole genome shotgun (WGS) entry which is preliminary data.</text>
</comment>
<keyword evidence="1" id="KW-0812">Transmembrane</keyword>
<evidence type="ECO:0000313" key="3">
    <source>
        <dbReference type="Proteomes" id="UP000231474"/>
    </source>
</evidence>
<name>A0A2M8L346_9BACT</name>
<feature type="transmembrane region" description="Helical" evidence="1">
    <location>
        <begin position="12"/>
        <end position="34"/>
    </location>
</feature>
<sequence>MISQSPQETLVALVGIVFILFLFAAVLYIGYSALRQYAIKTLRKEGKTDEEIAEILRKGMIDFFIYQQSRFL</sequence>
<evidence type="ECO:0000256" key="1">
    <source>
        <dbReference type="SAM" id="Phobius"/>
    </source>
</evidence>
<dbReference type="EMBL" id="PFEK01000059">
    <property type="protein sequence ID" value="PJE67329.1"/>
    <property type="molecule type" value="Genomic_DNA"/>
</dbReference>
<accession>A0A2M8L346</accession>
<dbReference type="Proteomes" id="UP000231474">
    <property type="component" value="Unassembled WGS sequence"/>
</dbReference>
<proteinExistence type="predicted"/>
<evidence type="ECO:0000313" key="2">
    <source>
        <dbReference type="EMBL" id="PJE67329.1"/>
    </source>
</evidence>
<protein>
    <submittedName>
        <fullName evidence="2">Uncharacterized protein</fullName>
    </submittedName>
</protein>
<organism evidence="2 3">
    <name type="scientific">Candidatus Shapirobacteria bacterium CG10_big_fil_rev_8_21_14_0_10_40_9</name>
    <dbReference type="NCBI Taxonomy" id="1974888"/>
    <lineage>
        <taxon>Bacteria</taxon>
        <taxon>Candidatus Shapironibacteriota</taxon>
    </lineage>
</organism>
<keyword evidence="1" id="KW-0472">Membrane</keyword>
<keyword evidence="1" id="KW-1133">Transmembrane helix</keyword>
<gene>
    <name evidence="2" type="ORF">COU95_02990</name>
</gene>
<dbReference type="AlphaFoldDB" id="A0A2M8L346"/>
<reference evidence="3" key="1">
    <citation type="submission" date="2017-09" db="EMBL/GenBank/DDBJ databases">
        <title>Depth-based differentiation of microbial function through sediment-hosted aquifers and enrichment of novel symbionts in the deep terrestrial subsurface.</title>
        <authorList>
            <person name="Probst A.J."/>
            <person name="Ladd B."/>
            <person name="Jarett J.K."/>
            <person name="Geller-Mcgrath D.E."/>
            <person name="Sieber C.M.K."/>
            <person name="Emerson J.B."/>
            <person name="Anantharaman K."/>
            <person name="Thomas B.C."/>
            <person name="Malmstrom R."/>
            <person name="Stieglmeier M."/>
            <person name="Klingl A."/>
            <person name="Woyke T."/>
            <person name="Ryan C.M."/>
            <person name="Banfield J.F."/>
        </authorList>
    </citation>
    <scope>NUCLEOTIDE SEQUENCE [LARGE SCALE GENOMIC DNA]</scope>
</reference>